<dbReference type="EMBL" id="BMQB01000005">
    <property type="protein sequence ID" value="GGJ95811.1"/>
    <property type="molecule type" value="Genomic_DNA"/>
</dbReference>
<reference evidence="1" key="1">
    <citation type="journal article" date="2014" name="Int. J. Syst. Evol. Microbiol.">
        <title>Complete genome sequence of Corynebacterium casei LMG S-19264T (=DSM 44701T), isolated from a smear-ripened cheese.</title>
        <authorList>
            <consortium name="US DOE Joint Genome Institute (JGI-PGF)"/>
            <person name="Walter F."/>
            <person name="Albersmeier A."/>
            <person name="Kalinowski J."/>
            <person name="Ruckert C."/>
        </authorList>
    </citation>
    <scope>NUCLEOTIDE SEQUENCE</scope>
    <source>
        <strain evidence="1">JCM 3090</strain>
    </source>
</reference>
<gene>
    <name evidence="1" type="ORF">GCM10010123_27130</name>
</gene>
<organism evidence="1 2">
    <name type="scientific">Pilimelia anulata</name>
    <dbReference type="NCBI Taxonomy" id="53371"/>
    <lineage>
        <taxon>Bacteria</taxon>
        <taxon>Bacillati</taxon>
        <taxon>Actinomycetota</taxon>
        <taxon>Actinomycetes</taxon>
        <taxon>Micromonosporales</taxon>
        <taxon>Micromonosporaceae</taxon>
        <taxon>Pilimelia</taxon>
    </lineage>
</organism>
<dbReference type="AlphaFoldDB" id="A0A8J3BD56"/>
<evidence type="ECO:0000313" key="2">
    <source>
        <dbReference type="Proteomes" id="UP000649739"/>
    </source>
</evidence>
<keyword evidence="2" id="KW-1185">Reference proteome</keyword>
<sequence length="124" mass="13170">MSVEAYLNHAMTIPGARGASIVDYGAGTCLGTTGAAPDDHAAAAAGASEVMAAVTRTAPFTSATREDAMEDLIITSRSGYHLLRRLSTGFDARLVLYLWLDRDRGNLAVARRRLRELGAHPARA</sequence>
<reference evidence="1" key="2">
    <citation type="submission" date="2020-09" db="EMBL/GenBank/DDBJ databases">
        <authorList>
            <person name="Sun Q."/>
            <person name="Ohkuma M."/>
        </authorList>
    </citation>
    <scope>NUCLEOTIDE SEQUENCE</scope>
    <source>
        <strain evidence="1">JCM 3090</strain>
    </source>
</reference>
<protein>
    <recommendedName>
        <fullName evidence="3">Roadblock/LC7 domain-containing protein</fullName>
    </recommendedName>
</protein>
<dbReference type="SUPFAM" id="SSF103196">
    <property type="entry name" value="Roadblock/LC7 domain"/>
    <property type="match status" value="1"/>
</dbReference>
<proteinExistence type="predicted"/>
<evidence type="ECO:0008006" key="3">
    <source>
        <dbReference type="Google" id="ProtNLM"/>
    </source>
</evidence>
<comment type="caution">
    <text evidence="1">The sequence shown here is derived from an EMBL/GenBank/DDBJ whole genome shotgun (WGS) entry which is preliminary data.</text>
</comment>
<accession>A0A8J3BD56</accession>
<dbReference type="Proteomes" id="UP000649739">
    <property type="component" value="Unassembled WGS sequence"/>
</dbReference>
<dbReference type="RefSeq" id="WP_229783807.1">
    <property type="nucleotide sequence ID" value="NZ_BMQB01000005.1"/>
</dbReference>
<evidence type="ECO:0000313" key="1">
    <source>
        <dbReference type="EMBL" id="GGJ95811.1"/>
    </source>
</evidence>
<name>A0A8J3BD56_9ACTN</name>